<sequence>MLKLISIPVVLISFAIGMFFVYITGVEPKVIHIYPSPENINKYILQDKAENCFVYEKQEVPCPEDDEDLNQIPLQE</sequence>
<keyword evidence="1" id="KW-0812">Transmembrane</keyword>
<feature type="transmembrane region" description="Helical" evidence="1">
    <location>
        <begin position="6"/>
        <end position="25"/>
    </location>
</feature>
<protein>
    <submittedName>
        <fullName evidence="2">Uncharacterized protein</fullName>
    </submittedName>
</protein>
<keyword evidence="1" id="KW-0472">Membrane</keyword>
<accession>A0A6C0AXB0</accession>
<organism evidence="2">
    <name type="scientific">viral metagenome</name>
    <dbReference type="NCBI Taxonomy" id="1070528"/>
    <lineage>
        <taxon>unclassified sequences</taxon>
        <taxon>metagenomes</taxon>
        <taxon>organismal metagenomes</taxon>
    </lineage>
</organism>
<proteinExistence type="predicted"/>
<name>A0A6C0AXB0_9ZZZZ</name>
<dbReference type="AlphaFoldDB" id="A0A6C0AXB0"/>
<evidence type="ECO:0000256" key="1">
    <source>
        <dbReference type="SAM" id="Phobius"/>
    </source>
</evidence>
<reference evidence="2" key="1">
    <citation type="journal article" date="2020" name="Nature">
        <title>Giant virus diversity and host interactions through global metagenomics.</title>
        <authorList>
            <person name="Schulz F."/>
            <person name="Roux S."/>
            <person name="Paez-Espino D."/>
            <person name="Jungbluth S."/>
            <person name="Walsh D.A."/>
            <person name="Denef V.J."/>
            <person name="McMahon K.D."/>
            <person name="Konstantinidis K.T."/>
            <person name="Eloe-Fadrosh E.A."/>
            <person name="Kyrpides N.C."/>
            <person name="Woyke T."/>
        </authorList>
    </citation>
    <scope>NUCLEOTIDE SEQUENCE</scope>
    <source>
        <strain evidence="2">GVMAG-S-ERX555965-48</strain>
    </source>
</reference>
<dbReference type="EMBL" id="MN738771">
    <property type="protein sequence ID" value="QHS83990.1"/>
    <property type="molecule type" value="Genomic_DNA"/>
</dbReference>
<keyword evidence="1" id="KW-1133">Transmembrane helix</keyword>
<evidence type="ECO:0000313" key="2">
    <source>
        <dbReference type="EMBL" id="QHS83990.1"/>
    </source>
</evidence>